<dbReference type="InterPro" id="IPR009923">
    <property type="entry name" value="Dodecin"/>
</dbReference>
<reference evidence="1 4" key="2">
    <citation type="submission" date="2021-05" db="EMBL/GenBank/DDBJ databases">
        <title>Molecular characterization for Shewanella algae harboring chromosomal blaOXA-55-like strains isolated from clinical and environment sample.</title>
        <authorList>
            <person name="Ohama Y."/>
            <person name="Aoki K."/>
            <person name="Harada S."/>
            <person name="Moriya K."/>
            <person name="Ishii Y."/>
            <person name="Tateda K."/>
        </authorList>
    </citation>
    <scope>NUCLEOTIDE SEQUENCE [LARGE SCALE GENOMIC DNA]</scope>
    <source>
        <strain evidence="1 4">MBTL60-118</strain>
    </source>
</reference>
<dbReference type="PANTHER" id="PTHR39324">
    <property type="entry name" value="CALCIUM DODECIN"/>
    <property type="match status" value="1"/>
</dbReference>
<keyword evidence="4" id="KW-1185">Reference proteome</keyword>
<name>A0A1E5IWX5_SHECO</name>
<proteinExistence type="predicted"/>
<evidence type="ECO:0000313" key="4">
    <source>
        <dbReference type="Proteomes" id="UP000773469"/>
    </source>
</evidence>
<dbReference type="InterPro" id="IPR025543">
    <property type="entry name" value="Dodecin-like"/>
</dbReference>
<gene>
    <name evidence="2" type="ORF">BEL05_05940</name>
    <name evidence="1" type="ORF">TUM3794_32710</name>
</gene>
<dbReference type="NCBIfam" id="NF043052">
    <property type="entry name" value="DodecBact"/>
    <property type="match status" value="1"/>
</dbReference>
<dbReference type="AlphaFoldDB" id="A0A1E5IWX5"/>
<comment type="caution">
    <text evidence="2">The sequence shown here is derived from an EMBL/GenBank/DDBJ whole genome shotgun (WGS) entry which is preliminary data.</text>
</comment>
<dbReference type="InterPro" id="IPR050049">
    <property type="entry name" value="Dodecin_bact"/>
</dbReference>
<sequence length="70" mass="7770">MSHTYKIIELVGSSPISSDEAIKNAIASASQSLHHLRWFQVVETRGHLEEGLIAHWQVTVKVGFTLDSPD</sequence>
<dbReference type="OrthoDB" id="9805889at2"/>
<dbReference type="SUPFAM" id="SSF89807">
    <property type="entry name" value="Dodecin-like"/>
    <property type="match status" value="1"/>
</dbReference>
<dbReference type="PANTHER" id="PTHR39324:SF1">
    <property type="entry name" value="CALCIUM DODECIN"/>
    <property type="match status" value="1"/>
</dbReference>
<dbReference type="Pfam" id="PF07311">
    <property type="entry name" value="Dodecin"/>
    <property type="match status" value="1"/>
</dbReference>
<accession>A0A1E5IWX5</accession>
<dbReference type="Proteomes" id="UP000773469">
    <property type="component" value="Unassembled WGS sequence"/>
</dbReference>
<protein>
    <recommendedName>
        <fullName evidence="5">Dodecin flavoprotein</fullName>
    </recommendedName>
</protein>
<evidence type="ECO:0000313" key="2">
    <source>
        <dbReference type="EMBL" id="OEG74383.1"/>
    </source>
</evidence>
<dbReference type="Proteomes" id="UP000095230">
    <property type="component" value="Unassembled WGS sequence"/>
</dbReference>
<dbReference type="STRING" id="23.BEL05_05940"/>
<dbReference type="InterPro" id="IPR036694">
    <property type="entry name" value="Dodecin-like_sf"/>
</dbReference>
<evidence type="ECO:0008006" key="5">
    <source>
        <dbReference type="Google" id="ProtNLM"/>
    </source>
</evidence>
<evidence type="ECO:0000313" key="1">
    <source>
        <dbReference type="EMBL" id="GIU44527.1"/>
    </source>
</evidence>
<reference evidence="2 3" key="1">
    <citation type="submission" date="2016-07" db="EMBL/GenBank/DDBJ databases">
        <title>Whole-genome of two Shewanella species isolated from a digestive organ of sea cucumber Apostichopus japonicus Selenka 1867.</title>
        <authorList>
            <person name="Hong H.-H."/>
            <person name="Choi H."/>
            <person name="Cheon S."/>
            <person name="Oh J.-S."/>
            <person name="Lee H.-G."/>
            <person name="Park C."/>
        </authorList>
    </citation>
    <scope>NUCLEOTIDE SEQUENCE [LARGE SCALE GENOMIC DNA]</scope>
    <source>
        <strain evidence="2 3">CSB03KR</strain>
    </source>
</reference>
<dbReference type="EMBL" id="BPEU01000027">
    <property type="protein sequence ID" value="GIU44527.1"/>
    <property type="molecule type" value="Genomic_DNA"/>
</dbReference>
<organism evidence="2 3">
    <name type="scientific">Shewanella colwelliana</name>
    <name type="common">Alteromonas colwelliana</name>
    <dbReference type="NCBI Taxonomy" id="23"/>
    <lineage>
        <taxon>Bacteria</taxon>
        <taxon>Pseudomonadati</taxon>
        <taxon>Pseudomonadota</taxon>
        <taxon>Gammaproteobacteria</taxon>
        <taxon>Alteromonadales</taxon>
        <taxon>Shewanellaceae</taxon>
        <taxon>Shewanella</taxon>
    </lineage>
</organism>
<dbReference type="Gene3D" id="3.30.1660.10">
    <property type="entry name" value="Flavin-binding protein dodecin"/>
    <property type="match status" value="1"/>
</dbReference>
<evidence type="ECO:0000313" key="3">
    <source>
        <dbReference type="Proteomes" id="UP000095230"/>
    </source>
</evidence>
<dbReference type="RefSeq" id="WP_028764206.1">
    <property type="nucleotide sequence ID" value="NZ_BPEU01000027.1"/>
</dbReference>
<dbReference type="EMBL" id="MCBT01000022">
    <property type="protein sequence ID" value="OEG74383.1"/>
    <property type="molecule type" value="Genomic_DNA"/>
</dbReference>